<evidence type="ECO:0000259" key="1">
    <source>
        <dbReference type="PROSITE" id="PS51787"/>
    </source>
</evidence>
<dbReference type="Gene3D" id="2.30.130.40">
    <property type="entry name" value="LON domain-like"/>
    <property type="match status" value="1"/>
</dbReference>
<dbReference type="STRING" id="1223802.SUTH_00553"/>
<dbReference type="Gene3D" id="1.10.4060.10">
    <property type="entry name" value="BPP1347 like domain"/>
    <property type="match status" value="1"/>
</dbReference>
<dbReference type="RefSeq" id="WP_041096910.1">
    <property type="nucleotide sequence ID" value="NZ_AP012547.1"/>
</dbReference>
<dbReference type="OrthoDB" id="8558970at2"/>
<accession>W0SBU4</accession>
<dbReference type="PANTHER" id="PTHR46732">
    <property type="entry name" value="ATP-DEPENDENT PROTEASE LA (LON) DOMAIN PROTEIN"/>
    <property type="match status" value="1"/>
</dbReference>
<keyword evidence="3" id="KW-1185">Reference proteome</keyword>
<dbReference type="InterPro" id="IPR046336">
    <property type="entry name" value="Lon_prtase_N_sf"/>
</dbReference>
<gene>
    <name evidence="2" type="ORF">SUTH_00553</name>
</gene>
<dbReference type="KEGG" id="shd:SUTH_00553"/>
<dbReference type="PANTHER" id="PTHR46732:SF8">
    <property type="entry name" value="ATP-DEPENDENT PROTEASE LA (LON) DOMAIN PROTEIN"/>
    <property type="match status" value="1"/>
</dbReference>
<dbReference type="SUPFAM" id="SSF88697">
    <property type="entry name" value="PUA domain-like"/>
    <property type="match status" value="1"/>
</dbReference>
<reference evidence="2 3" key="1">
    <citation type="journal article" date="2014" name="Syst. Appl. Microbiol.">
        <title>Complete genomes of freshwater sulfur oxidizers Sulfuricella denitrificans skB26 and Sulfuritalea hydrogenivorans sk43H: genetic insights into the sulfur oxidation pathway of betaproteobacteria.</title>
        <authorList>
            <person name="Watanabe T."/>
            <person name="Kojima H."/>
            <person name="Fukui M."/>
        </authorList>
    </citation>
    <scope>NUCLEOTIDE SEQUENCE [LARGE SCALE GENOMIC DNA]</scope>
    <source>
        <strain evidence="2">DSM22779</strain>
    </source>
</reference>
<name>W0SBU4_9PROT</name>
<dbReference type="AlphaFoldDB" id="W0SBU4"/>
<dbReference type="InterPro" id="IPR015947">
    <property type="entry name" value="PUA-like_sf"/>
</dbReference>
<protein>
    <submittedName>
        <fullName evidence="2">Peptidase S16</fullName>
    </submittedName>
</protein>
<proteinExistence type="predicted"/>
<dbReference type="EMBL" id="AP012547">
    <property type="protein sequence ID" value="BAO28367.1"/>
    <property type="molecule type" value="Genomic_DNA"/>
</dbReference>
<dbReference type="SMART" id="SM00464">
    <property type="entry name" value="LON"/>
    <property type="match status" value="1"/>
</dbReference>
<dbReference type="PROSITE" id="PS51787">
    <property type="entry name" value="LON_N"/>
    <property type="match status" value="1"/>
</dbReference>
<dbReference type="InterPro" id="IPR003111">
    <property type="entry name" value="Lon_prtase_N"/>
</dbReference>
<dbReference type="HOGENOM" id="CLU_048359_3_0_4"/>
<dbReference type="Proteomes" id="UP000031637">
    <property type="component" value="Chromosome"/>
</dbReference>
<feature type="domain" description="Lon N-terminal" evidence="1">
    <location>
        <begin position="1"/>
        <end position="197"/>
    </location>
</feature>
<evidence type="ECO:0000313" key="3">
    <source>
        <dbReference type="Proteomes" id="UP000031637"/>
    </source>
</evidence>
<sequence length="202" mass="22344">MIIPLFPLQSVLFPGGRLPMRIFEQRYMDMAKVCLKESSSFGICLIAHGEEVAQPGRKAAEPHAVGTLAHIADWDMQQLGVLQIIAQGGERFRVLRHWTEDSGLLRGEVEPIATPTVLPVPGAYARLVPLLRAIVDEMAAGAPNAPAMPHRFFDAGWLGMRYAEVLPIPVAAKQKLLEIDDSIDRLEIIYRFLESKGLLPDV</sequence>
<organism evidence="2 3">
    <name type="scientific">Sulfuritalea hydrogenivorans sk43H</name>
    <dbReference type="NCBI Taxonomy" id="1223802"/>
    <lineage>
        <taxon>Bacteria</taxon>
        <taxon>Pseudomonadati</taxon>
        <taxon>Pseudomonadota</taxon>
        <taxon>Betaproteobacteria</taxon>
        <taxon>Nitrosomonadales</taxon>
        <taxon>Sterolibacteriaceae</taxon>
        <taxon>Sulfuritalea</taxon>
    </lineage>
</organism>
<dbReference type="Pfam" id="PF02190">
    <property type="entry name" value="LON_substr_bdg"/>
    <property type="match status" value="1"/>
</dbReference>
<evidence type="ECO:0000313" key="2">
    <source>
        <dbReference type="EMBL" id="BAO28367.1"/>
    </source>
</evidence>